<name>X0UUE8_9ZZZZ</name>
<sequence>IAKWDGQEWSDLDWGVNSVVRALTVFDDGTGPALYVGGEFTHAGQSPAPAIAKWDGMTWSALGSGMGGVSRPRVSALSVFDDGTRPALYAGGQFQTAGGIDASDIARWDGSVWSAVDSGIGGHVMALTSFQSGSTPLLYVGGEFHHVGDRAAVHIAQWDGTTFSSLGGGNGLSNAIHDMTVFDDGNGPALYAGGRFYTAGRVVAPFIARWDGLSWSPLGTGMDEITRALGVFDDGGGPALYAGGAFTTAGGIPANRIAKWDGESWSALGSG</sequence>
<proteinExistence type="predicted"/>
<dbReference type="PANTHER" id="PTHR31778:SF2">
    <property type="entry name" value="BUD SITE SELECTION PROTEIN RAX2"/>
    <property type="match status" value="1"/>
</dbReference>
<dbReference type="Pfam" id="PF12768">
    <property type="entry name" value="Rax2"/>
    <property type="match status" value="1"/>
</dbReference>
<feature type="non-terminal residue" evidence="2">
    <location>
        <position position="271"/>
    </location>
</feature>
<reference evidence="2" key="1">
    <citation type="journal article" date="2014" name="Front. Microbiol.">
        <title>High frequency of phylogenetically diverse reductive dehalogenase-homologous genes in deep subseafloor sedimentary metagenomes.</title>
        <authorList>
            <person name="Kawai M."/>
            <person name="Futagami T."/>
            <person name="Toyoda A."/>
            <person name="Takaki Y."/>
            <person name="Nishi S."/>
            <person name="Hori S."/>
            <person name="Arai W."/>
            <person name="Tsubouchi T."/>
            <person name="Morono Y."/>
            <person name="Uchiyama I."/>
            <person name="Ito T."/>
            <person name="Fujiyama A."/>
            <person name="Inagaki F."/>
            <person name="Takami H."/>
        </authorList>
    </citation>
    <scope>NUCLEOTIDE SEQUENCE</scope>
    <source>
        <strain evidence="2">Expedition CK06-06</strain>
    </source>
</reference>
<feature type="non-terminal residue" evidence="2">
    <location>
        <position position="1"/>
    </location>
</feature>
<evidence type="ECO:0000313" key="2">
    <source>
        <dbReference type="EMBL" id="GAG09360.1"/>
    </source>
</evidence>
<accession>X0UUE8</accession>
<dbReference type="InterPro" id="IPR024982">
    <property type="entry name" value="Rax2-like_C"/>
</dbReference>
<evidence type="ECO:0000259" key="1">
    <source>
        <dbReference type="Pfam" id="PF12768"/>
    </source>
</evidence>
<organism evidence="2">
    <name type="scientific">marine sediment metagenome</name>
    <dbReference type="NCBI Taxonomy" id="412755"/>
    <lineage>
        <taxon>unclassified sequences</taxon>
        <taxon>metagenomes</taxon>
        <taxon>ecological metagenomes</taxon>
    </lineage>
</organism>
<gene>
    <name evidence="2" type="ORF">S01H1_35141</name>
</gene>
<comment type="caution">
    <text evidence="2">The sequence shown here is derived from an EMBL/GenBank/DDBJ whole genome shotgun (WGS) entry which is preliminary data.</text>
</comment>
<dbReference type="PANTHER" id="PTHR31778">
    <property type="entry name" value="BUD SITE SELECTION PROTEIN RAX2"/>
    <property type="match status" value="1"/>
</dbReference>
<protein>
    <recommendedName>
        <fullName evidence="1">Rax2-like C-terminal domain-containing protein</fullName>
    </recommendedName>
</protein>
<dbReference type="AlphaFoldDB" id="X0UUE8"/>
<feature type="domain" description="Rax2-like C-terminal" evidence="1">
    <location>
        <begin position="73"/>
        <end position="222"/>
    </location>
</feature>
<dbReference type="EMBL" id="BARS01021939">
    <property type="protein sequence ID" value="GAG09360.1"/>
    <property type="molecule type" value="Genomic_DNA"/>
</dbReference>
<dbReference type="GO" id="GO:1902929">
    <property type="term" value="C:plasma membrane of growing cell tip"/>
    <property type="evidence" value="ECO:0007669"/>
    <property type="project" value="TreeGrafter"/>
</dbReference>